<dbReference type="AlphaFoldDB" id="A0A3B0VQ65"/>
<proteinExistence type="predicted"/>
<gene>
    <name evidence="1" type="ORF">MNBD_GAMMA02-1512</name>
</gene>
<evidence type="ECO:0000313" key="1">
    <source>
        <dbReference type="EMBL" id="VAW45798.1"/>
    </source>
</evidence>
<accession>A0A3B0VQ65</accession>
<feature type="non-terminal residue" evidence="1">
    <location>
        <position position="69"/>
    </location>
</feature>
<dbReference type="EMBL" id="UOFA01000229">
    <property type="protein sequence ID" value="VAW45798.1"/>
    <property type="molecule type" value="Genomic_DNA"/>
</dbReference>
<protein>
    <submittedName>
        <fullName evidence="1">Uncharacterized protein</fullName>
    </submittedName>
</protein>
<sequence>MGEQKISRGGDNEAKRLFTRAVLNDLKALELMIERGLIESGARRIGAEQEMFITDNDYSPNLTALDILD</sequence>
<name>A0A3B0VQ65_9ZZZZ</name>
<reference evidence="1" key="1">
    <citation type="submission" date="2018-06" db="EMBL/GenBank/DDBJ databases">
        <authorList>
            <person name="Zhirakovskaya E."/>
        </authorList>
    </citation>
    <scope>NUCLEOTIDE SEQUENCE</scope>
</reference>
<organism evidence="1">
    <name type="scientific">hydrothermal vent metagenome</name>
    <dbReference type="NCBI Taxonomy" id="652676"/>
    <lineage>
        <taxon>unclassified sequences</taxon>
        <taxon>metagenomes</taxon>
        <taxon>ecological metagenomes</taxon>
    </lineage>
</organism>